<dbReference type="OrthoDB" id="9812790at2"/>
<dbReference type="PANTHER" id="PTHR15892:SF2">
    <property type="entry name" value="LARGE RIBOSOMAL SUBUNIT PROTEIN UL30M"/>
    <property type="match status" value="1"/>
</dbReference>
<evidence type="ECO:0000313" key="7">
    <source>
        <dbReference type="EMBL" id="RST71793.1"/>
    </source>
</evidence>
<dbReference type="PANTHER" id="PTHR15892">
    <property type="entry name" value="MITOCHONDRIAL RIBOSOMAL PROTEIN L30"/>
    <property type="match status" value="1"/>
</dbReference>
<dbReference type="CDD" id="cd01658">
    <property type="entry name" value="Ribosomal_L30"/>
    <property type="match status" value="1"/>
</dbReference>
<accession>A0A429XUG8</accession>
<name>A0A429XUG8_9BACI</name>
<dbReference type="HAMAP" id="MF_01371_B">
    <property type="entry name" value="Ribosomal_uL30_B"/>
    <property type="match status" value="1"/>
</dbReference>
<evidence type="ECO:0000259" key="6">
    <source>
        <dbReference type="Pfam" id="PF00327"/>
    </source>
</evidence>
<dbReference type="Pfam" id="PF00327">
    <property type="entry name" value="Ribosomal_L30"/>
    <property type="match status" value="1"/>
</dbReference>
<keyword evidence="4 5" id="KW-0687">Ribonucleoprotein</keyword>
<dbReference type="GO" id="GO:0006412">
    <property type="term" value="P:translation"/>
    <property type="evidence" value="ECO:0007669"/>
    <property type="project" value="UniProtKB-UniRule"/>
</dbReference>
<keyword evidence="8" id="KW-1185">Reference proteome</keyword>
<keyword evidence="3 5" id="KW-0689">Ribosomal protein</keyword>
<protein>
    <recommendedName>
        <fullName evidence="5">Large ribosomal subunit protein uL30</fullName>
    </recommendedName>
</protein>
<evidence type="ECO:0000256" key="5">
    <source>
        <dbReference type="HAMAP-Rule" id="MF_01371"/>
    </source>
</evidence>
<evidence type="ECO:0000256" key="4">
    <source>
        <dbReference type="ARBA" id="ARBA00023274"/>
    </source>
</evidence>
<comment type="caution">
    <text evidence="7">The sequence shown here is derived from an EMBL/GenBank/DDBJ whole genome shotgun (WGS) entry which is preliminary data.</text>
</comment>
<sequence length="60" mass="6842">MAQKLAVTLKRSLIGRTQVQRDTVKALGLRKLHQTVEHDDNPAIRGMINRVSHLLEVKEQ</sequence>
<feature type="domain" description="Large ribosomal subunit protein uL30-like ferredoxin-like fold" evidence="6">
    <location>
        <begin position="5"/>
        <end position="54"/>
    </location>
</feature>
<dbReference type="AlphaFoldDB" id="A0A429XUG8"/>
<evidence type="ECO:0000256" key="3">
    <source>
        <dbReference type="ARBA" id="ARBA00022980"/>
    </source>
</evidence>
<evidence type="ECO:0000256" key="2">
    <source>
        <dbReference type="ARBA" id="ARBA00011838"/>
    </source>
</evidence>
<reference evidence="7" key="1">
    <citation type="submission" date="2018-12" db="EMBL/GenBank/DDBJ databases">
        <authorList>
            <person name="Sun L."/>
            <person name="Chen Z."/>
        </authorList>
    </citation>
    <scope>NUCLEOTIDE SEQUENCE [LARGE SCALE GENOMIC DNA]</scope>
    <source>
        <strain evidence="7">3-2-2</strain>
    </source>
</reference>
<evidence type="ECO:0000256" key="1">
    <source>
        <dbReference type="ARBA" id="ARBA00007594"/>
    </source>
</evidence>
<dbReference type="RefSeq" id="WP_126052145.1">
    <property type="nucleotide sequence ID" value="NZ_QYTV02000011.1"/>
</dbReference>
<dbReference type="Gene3D" id="3.30.1390.20">
    <property type="entry name" value="Ribosomal protein L30, ferredoxin-like fold domain"/>
    <property type="match status" value="1"/>
</dbReference>
<dbReference type="InterPro" id="IPR005996">
    <property type="entry name" value="Ribosomal_uL30_bac-type"/>
</dbReference>
<dbReference type="FunFam" id="3.30.1390.20:FF:000001">
    <property type="entry name" value="50S ribosomal protein L30"/>
    <property type="match status" value="1"/>
</dbReference>
<comment type="subunit">
    <text evidence="2 5">Part of the 50S ribosomal subunit.</text>
</comment>
<organism evidence="7 8">
    <name type="scientific">Siminovitchia acidinfaciens</name>
    <dbReference type="NCBI Taxonomy" id="2321395"/>
    <lineage>
        <taxon>Bacteria</taxon>
        <taxon>Bacillati</taxon>
        <taxon>Bacillota</taxon>
        <taxon>Bacilli</taxon>
        <taxon>Bacillales</taxon>
        <taxon>Bacillaceae</taxon>
        <taxon>Siminovitchia</taxon>
    </lineage>
</organism>
<dbReference type="InterPro" id="IPR016082">
    <property type="entry name" value="Ribosomal_uL30_ferredoxin-like"/>
</dbReference>
<comment type="similarity">
    <text evidence="1 5">Belongs to the universal ribosomal protein uL30 family.</text>
</comment>
<dbReference type="EMBL" id="QYTV02000011">
    <property type="protein sequence ID" value="RST71793.1"/>
    <property type="molecule type" value="Genomic_DNA"/>
</dbReference>
<dbReference type="Proteomes" id="UP000287156">
    <property type="component" value="Unassembled WGS sequence"/>
</dbReference>
<dbReference type="NCBIfam" id="TIGR01308">
    <property type="entry name" value="rpmD_bact"/>
    <property type="match status" value="1"/>
</dbReference>
<gene>
    <name evidence="5" type="primary">rpmD</name>
    <name evidence="7" type="ORF">D4T97_017910</name>
</gene>
<dbReference type="InterPro" id="IPR036919">
    <property type="entry name" value="Ribo_uL30_ferredoxin-like_sf"/>
</dbReference>
<dbReference type="SUPFAM" id="SSF55129">
    <property type="entry name" value="Ribosomal protein L30p/L7e"/>
    <property type="match status" value="1"/>
</dbReference>
<evidence type="ECO:0000313" key="8">
    <source>
        <dbReference type="Proteomes" id="UP000287156"/>
    </source>
</evidence>
<dbReference type="GO" id="GO:0003735">
    <property type="term" value="F:structural constituent of ribosome"/>
    <property type="evidence" value="ECO:0007669"/>
    <property type="project" value="InterPro"/>
</dbReference>
<proteinExistence type="inferred from homology"/>
<dbReference type="PIRSF" id="PIRSF002211">
    <property type="entry name" value="Ribosomal_L30_bac-type"/>
    <property type="match status" value="1"/>
</dbReference>
<dbReference type="GO" id="GO:0022625">
    <property type="term" value="C:cytosolic large ribosomal subunit"/>
    <property type="evidence" value="ECO:0007669"/>
    <property type="project" value="TreeGrafter"/>
</dbReference>